<dbReference type="RefSeq" id="WP_353649899.1">
    <property type="nucleotide sequence ID" value="NZ_CP159218.1"/>
</dbReference>
<dbReference type="EMBL" id="CP159218">
    <property type="protein sequence ID" value="XCG64286.1"/>
    <property type="molecule type" value="Genomic_DNA"/>
</dbReference>
<evidence type="ECO:0000256" key="1">
    <source>
        <dbReference type="SAM" id="MobiDB-lite"/>
    </source>
</evidence>
<feature type="transmembrane region" description="Helical" evidence="2">
    <location>
        <begin position="665"/>
        <end position="686"/>
    </location>
</feature>
<accession>A0AAU8DQ42</accession>
<dbReference type="Gene3D" id="3.40.50.410">
    <property type="entry name" value="von Willebrand factor, type A domain"/>
    <property type="match status" value="1"/>
</dbReference>
<gene>
    <name evidence="4" type="ORF">ABLG96_02745</name>
</gene>
<keyword evidence="2" id="KW-1133">Transmembrane helix</keyword>
<dbReference type="Pfam" id="PF13519">
    <property type="entry name" value="VWA_2"/>
    <property type="match status" value="1"/>
</dbReference>
<evidence type="ECO:0000256" key="2">
    <source>
        <dbReference type="SAM" id="Phobius"/>
    </source>
</evidence>
<organism evidence="4">
    <name type="scientific">Nakamurella sp. A5-74</name>
    <dbReference type="NCBI Taxonomy" id="3158264"/>
    <lineage>
        <taxon>Bacteria</taxon>
        <taxon>Bacillati</taxon>
        <taxon>Actinomycetota</taxon>
        <taxon>Actinomycetes</taxon>
        <taxon>Nakamurellales</taxon>
        <taxon>Nakamurellaceae</taxon>
        <taxon>Nakamurella</taxon>
    </lineage>
</organism>
<dbReference type="InterPro" id="IPR002035">
    <property type="entry name" value="VWF_A"/>
</dbReference>
<dbReference type="SUPFAM" id="SSF53300">
    <property type="entry name" value="vWA-like"/>
    <property type="match status" value="1"/>
</dbReference>
<proteinExistence type="predicted"/>
<keyword evidence="2" id="KW-0812">Transmembrane</keyword>
<evidence type="ECO:0000259" key="3">
    <source>
        <dbReference type="PROSITE" id="PS50234"/>
    </source>
</evidence>
<dbReference type="AlphaFoldDB" id="A0AAU8DQ42"/>
<keyword evidence="2" id="KW-0472">Membrane</keyword>
<protein>
    <submittedName>
        <fullName evidence="4">VWA domain-containing protein</fullName>
    </submittedName>
</protein>
<name>A0AAU8DQ42_9ACTN</name>
<feature type="domain" description="VWFA" evidence="3">
    <location>
        <begin position="74"/>
        <end position="231"/>
    </location>
</feature>
<evidence type="ECO:0000313" key="4">
    <source>
        <dbReference type="EMBL" id="XCG64286.1"/>
    </source>
</evidence>
<dbReference type="InterPro" id="IPR036465">
    <property type="entry name" value="vWFA_dom_sf"/>
</dbReference>
<sequence length="701" mass="71385">MSRVPASRRRPEAVVGTRRLLGALGTALTAAALVVAGPIPAGPVLADTGTQTPTPTTAPGAPSALPGAFTGRAPLMVILDASGSMKLEDAEGERIDQARRQLSGILSDLPDDATVGLLAYGTGTGPNVSERERGCRDVTELAPPAQFDQDALEAAAEEVIPSGYSPIGRAIGQAAAALPTDAPASILLVSDGFDLCTDPDPCASARDAIAANPALTVSVIGIQPDAAADTLFGCITSATGGTYLPLRYPDPTSTSTVDTAQASSSSASVSVARERLEAVLAAGYRREAEGLRPSGTPVVGTVTAQDAPVLVPGDYLDPGFTRGSYYADGAQKNGTVRYYALPQGEGMTPWASATAIGDLRSDEYRQLGLRLSLVNNDDDPCLPLVEATESGGEREPRPMVTAQVGGIVPGADGWSESCAVTEPLYLRVERLGEYRFGTATPVQLTIRSEPPLHATGRALSTSTELPPPTATTPSAISGGTNFATAPLLASGTTVADTIVGGETRFFAVRLGFGQRLAYRVTPIGQGTPVDRAASVAVQIRNPLATPVHTVTGGEGGPFVQRDEDSFLSGSTDVPVAAANRTSDDPEIVRYALPGTYFVLLSMAPAQDGPDATVPYTLTVQAIDATGTGGAAGYDPPATPTAGSSAATSAVPIAAGKSSGATGTPAWTWALGGLGVLTLGVAAAMLISRRRSSGSRRPAPGS</sequence>
<reference evidence="4" key="1">
    <citation type="submission" date="2024-05" db="EMBL/GenBank/DDBJ databases">
        <authorList>
            <person name="Cai S.Y."/>
            <person name="Jin L.M."/>
            <person name="Li H.R."/>
        </authorList>
    </citation>
    <scope>NUCLEOTIDE SEQUENCE</scope>
    <source>
        <strain evidence="4">A5-74</strain>
    </source>
</reference>
<feature type="region of interest" description="Disordered" evidence="1">
    <location>
        <begin position="457"/>
        <end position="478"/>
    </location>
</feature>
<dbReference type="PROSITE" id="PS50234">
    <property type="entry name" value="VWFA"/>
    <property type="match status" value="1"/>
</dbReference>
<dbReference type="SMART" id="SM00327">
    <property type="entry name" value="VWA"/>
    <property type="match status" value="1"/>
</dbReference>